<sequence length="865" mass="99977">MNVSLGAQDRYTTIEEDRAYCLLGLFDCHMPLIYGEGRDRALKRLMREIMGETSEKIRRWLSPPDPSTNYHKERKKQAPETSVWLLEGSEFKQWKSSVDRSPMWLQGRLGHAKASPSSGFEEWKSSVLPSPLWLQESPGFRKTIMSSTVIEHLQQHYHEYIDRVTIYFYFDPNDERKQSLEHMLRSLLYQLLQHSATIPKGIEALFLSHQSGEQQPSIHALIEAIRKAVQDFSQVYIVLDALHECANLPELLLNFVQAVARRNAPNLRLIMSSRREIDIWLFLRGYPSLQGDRKLLHGEPTFMEVEQRIQHRLSYDNESGRRDQNADLRKKMQHALALGDEGILLLKKLAPDIRVVNDAQQMLEEPTFLGLQLPFQIYDFILSSVRKEDLRLIVRTFQWLTFSERPLSVEEIAEAIAIDKASNTRRRIEDLLKLLGTYPSLFTIRSRKEKGGEPPSQRTVFLSHHTLWRYLVSGMTIQGPGAPYHMRKEECHGIIAKGCLEYLMQFQQPLSKDVLRSSALARYAAEFWSSHLRKALDIRNEVSQLAVRLLSRKNTAHFNWIRLYDPHHPQDKPNLERDVKSVVGPLHYAALLGLAQVTKLLLNEQSEIIAPSGYHDIPLHAAATEVHLEVVKILLDVGAGCNTQDQFLQNLIQTAIEAGNYHIATYIRYFTRNISRRQLEPSDSGYASQRQLDSLHSQSVPDLEFQKALPPKDNLAIQVPNSSRGEIYLDDIRSIDSDLESIGSKISTGRSTTELFAVKYLALFFAQREELRSLHETALQKIERERFTENYRRILKSYYRGLQEEASNDTEQVVTRTLRSRRNRESIAVGIADEFRIEEEEVVSFNHLLSQRAEREHLEDWLKRT</sequence>
<dbReference type="PROSITE" id="PS50088">
    <property type="entry name" value="ANK_REPEAT"/>
    <property type="match status" value="1"/>
</dbReference>
<dbReference type="RefSeq" id="XP_007717347.1">
    <property type="nucleotide sequence ID" value="XM_007719157.1"/>
</dbReference>
<name>W6XSR5_COCC2</name>
<keyword evidence="2" id="KW-0040">ANK repeat</keyword>
<evidence type="ECO:0000313" key="4">
    <source>
        <dbReference type="EMBL" id="EUC28355.1"/>
    </source>
</evidence>
<evidence type="ECO:0000256" key="1">
    <source>
        <dbReference type="ARBA" id="ARBA00022737"/>
    </source>
</evidence>
<dbReference type="InterPro" id="IPR002110">
    <property type="entry name" value="Ankyrin_rpt"/>
</dbReference>
<keyword evidence="1" id="KW-0677">Repeat</keyword>
<dbReference type="SMART" id="SM00248">
    <property type="entry name" value="ANK"/>
    <property type="match status" value="3"/>
</dbReference>
<dbReference type="OrthoDB" id="1577640at2759"/>
<feature type="domain" description="Nephrocystin 3-like N-terminal" evidence="3">
    <location>
        <begin position="118"/>
        <end position="274"/>
    </location>
</feature>
<dbReference type="eggNOG" id="KOG4177">
    <property type="taxonomic scope" value="Eukaryota"/>
</dbReference>
<dbReference type="AlphaFoldDB" id="W6XSR5"/>
<dbReference type="InterPro" id="IPR036770">
    <property type="entry name" value="Ankyrin_rpt-contain_sf"/>
</dbReference>
<dbReference type="Gene3D" id="3.40.50.300">
    <property type="entry name" value="P-loop containing nucleotide triphosphate hydrolases"/>
    <property type="match status" value="1"/>
</dbReference>
<gene>
    <name evidence="4" type="ORF">COCCADRAFT_30377</name>
</gene>
<dbReference type="EMBL" id="KI964821">
    <property type="protein sequence ID" value="EUC28355.1"/>
    <property type="molecule type" value="Genomic_DNA"/>
</dbReference>
<dbReference type="SUPFAM" id="SSF48403">
    <property type="entry name" value="Ankyrin repeat"/>
    <property type="match status" value="1"/>
</dbReference>
<dbReference type="HOGENOM" id="CLU_331196_0_0_1"/>
<dbReference type="PANTHER" id="PTHR10039:SF16">
    <property type="entry name" value="GPI INOSITOL-DEACYLASE"/>
    <property type="match status" value="1"/>
</dbReference>
<evidence type="ECO:0000259" key="3">
    <source>
        <dbReference type="Pfam" id="PF24883"/>
    </source>
</evidence>
<dbReference type="Gene3D" id="1.25.40.20">
    <property type="entry name" value="Ankyrin repeat-containing domain"/>
    <property type="match status" value="1"/>
</dbReference>
<dbReference type="PROSITE" id="PS50297">
    <property type="entry name" value="ANK_REP_REGION"/>
    <property type="match status" value="1"/>
</dbReference>
<dbReference type="PANTHER" id="PTHR10039">
    <property type="entry name" value="AMELOGENIN"/>
    <property type="match status" value="1"/>
</dbReference>
<dbReference type="Pfam" id="PF24883">
    <property type="entry name" value="NPHP3_N"/>
    <property type="match status" value="1"/>
</dbReference>
<organism evidence="4 5">
    <name type="scientific">Cochliobolus carbonum (strain 26-R-13)</name>
    <name type="common">Maize leaf spot fungus</name>
    <name type="synonym">Bipolaris zeicola</name>
    <dbReference type="NCBI Taxonomy" id="930089"/>
    <lineage>
        <taxon>Eukaryota</taxon>
        <taxon>Fungi</taxon>
        <taxon>Dikarya</taxon>
        <taxon>Ascomycota</taxon>
        <taxon>Pezizomycotina</taxon>
        <taxon>Dothideomycetes</taxon>
        <taxon>Pleosporomycetidae</taxon>
        <taxon>Pleosporales</taxon>
        <taxon>Pleosporineae</taxon>
        <taxon>Pleosporaceae</taxon>
        <taxon>Bipolaris</taxon>
    </lineage>
</organism>
<keyword evidence="5" id="KW-1185">Reference proteome</keyword>
<evidence type="ECO:0000256" key="2">
    <source>
        <dbReference type="PROSITE-ProRule" id="PRU00023"/>
    </source>
</evidence>
<evidence type="ECO:0000313" key="5">
    <source>
        <dbReference type="Proteomes" id="UP000053841"/>
    </source>
</evidence>
<dbReference type="GeneID" id="19146745"/>
<accession>W6XSR5</accession>
<proteinExistence type="predicted"/>
<feature type="repeat" description="ANK" evidence="2">
    <location>
        <begin position="614"/>
        <end position="646"/>
    </location>
</feature>
<dbReference type="KEGG" id="bze:COCCADRAFT_30377"/>
<dbReference type="Proteomes" id="UP000053841">
    <property type="component" value="Unassembled WGS sequence"/>
</dbReference>
<dbReference type="InterPro" id="IPR056884">
    <property type="entry name" value="NPHP3-like_N"/>
</dbReference>
<reference evidence="4 5" key="1">
    <citation type="journal article" date="2013" name="PLoS Genet.">
        <title>Comparative genome structure, secondary metabolite, and effector coding capacity across Cochliobolus pathogens.</title>
        <authorList>
            <person name="Condon B.J."/>
            <person name="Leng Y."/>
            <person name="Wu D."/>
            <person name="Bushley K.E."/>
            <person name="Ohm R.A."/>
            <person name="Otillar R."/>
            <person name="Martin J."/>
            <person name="Schackwitz W."/>
            <person name="Grimwood J."/>
            <person name="MohdZainudin N."/>
            <person name="Xue C."/>
            <person name="Wang R."/>
            <person name="Manning V.A."/>
            <person name="Dhillon B."/>
            <person name="Tu Z.J."/>
            <person name="Steffenson B.J."/>
            <person name="Salamov A."/>
            <person name="Sun H."/>
            <person name="Lowry S."/>
            <person name="LaButti K."/>
            <person name="Han J."/>
            <person name="Copeland A."/>
            <person name="Lindquist E."/>
            <person name="Barry K."/>
            <person name="Schmutz J."/>
            <person name="Baker S.E."/>
            <person name="Ciuffetti L.M."/>
            <person name="Grigoriev I.V."/>
            <person name="Zhong S."/>
            <person name="Turgeon B.G."/>
        </authorList>
    </citation>
    <scope>NUCLEOTIDE SEQUENCE [LARGE SCALE GENOMIC DNA]</scope>
    <source>
        <strain evidence="4 5">26-R-13</strain>
    </source>
</reference>
<dbReference type="InterPro" id="IPR027417">
    <property type="entry name" value="P-loop_NTPase"/>
</dbReference>
<protein>
    <recommendedName>
        <fullName evidence="3">Nephrocystin 3-like N-terminal domain-containing protein</fullName>
    </recommendedName>
</protein>
<dbReference type="Pfam" id="PF12796">
    <property type="entry name" value="Ank_2"/>
    <property type="match status" value="1"/>
</dbReference>